<dbReference type="PANTHER" id="PTHR33055">
    <property type="entry name" value="TRANSPOSASE FOR INSERTION SEQUENCE ELEMENT IS1111A"/>
    <property type="match status" value="1"/>
</dbReference>
<dbReference type="Pfam" id="PF02371">
    <property type="entry name" value="Transposase_20"/>
    <property type="match status" value="1"/>
</dbReference>
<evidence type="ECO:0000259" key="1">
    <source>
        <dbReference type="Pfam" id="PF01548"/>
    </source>
</evidence>
<keyword evidence="4" id="KW-1185">Reference proteome</keyword>
<dbReference type="RefSeq" id="WP_381525359.1">
    <property type="nucleotide sequence ID" value="NZ_JBHULN010000012.1"/>
</dbReference>
<evidence type="ECO:0000259" key="2">
    <source>
        <dbReference type="Pfam" id="PF02371"/>
    </source>
</evidence>
<protein>
    <submittedName>
        <fullName evidence="3">IS110 family transposase</fullName>
    </submittedName>
</protein>
<dbReference type="Proteomes" id="UP001597469">
    <property type="component" value="Unassembled WGS sequence"/>
</dbReference>
<comment type="caution">
    <text evidence="3">The sequence shown here is derived from an EMBL/GenBank/DDBJ whole genome shotgun (WGS) entry which is preliminary data.</text>
</comment>
<dbReference type="InterPro" id="IPR003346">
    <property type="entry name" value="Transposase_20"/>
</dbReference>
<accession>A0ABW5M7X9</accession>
<dbReference type="EMBL" id="JBHULN010000012">
    <property type="protein sequence ID" value="MFD2572769.1"/>
    <property type="molecule type" value="Genomic_DNA"/>
</dbReference>
<proteinExistence type="predicted"/>
<dbReference type="InterPro" id="IPR002525">
    <property type="entry name" value="Transp_IS110-like_N"/>
</dbReference>
<gene>
    <name evidence="3" type="ORF">ACFSUS_19165</name>
</gene>
<reference evidence="4" key="1">
    <citation type="journal article" date="2019" name="Int. J. Syst. Evol. Microbiol.">
        <title>The Global Catalogue of Microorganisms (GCM) 10K type strain sequencing project: providing services to taxonomists for standard genome sequencing and annotation.</title>
        <authorList>
            <consortium name="The Broad Institute Genomics Platform"/>
            <consortium name="The Broad Institute Genome Sequencing Center for Infectious Disease"/>
            <person name="Wu L."/>
            <person name="Ma J."/>
        </authorList>
    </citation>
    <scope>NUCLEOTIDE SEQUENCE [LARGE SCALE GENOMIC DNA]</scope>
    <source>
        <strain evidence="4">KCTC 42805</strain>
    </source>
</reference>
<organism evidence="3 4">
    <name type="scientific">Spirosoma soli</name>
    <dbReference type="NCBI Taxonomy" id="1770529"/>
    <lineage>
        <taxon>Bacteria</taxon>
        <taxon>Pseudomonadati</taxon>
        <taxon>Bacteroidota</taxon>
        <taxon>Cytophagia</taxon>
        <taxon>Cytophagales</taxon>
        <taxon>Cytophagaceae</taxon>
        <taxon>Spirosoma</taxon>
    </lineage>
</organism>
<dbReference type="Pfam" id="PF01548">
    <property type="entry name" value="DEDD_Tnp_IS110"/>
    <property type="match status" value="1"/>
</dbReference>
<dbReference type="PANTHER" id="PTHR33055:SF3">
    <property type="entry name" value="PUTATIVE TRANSPOSASE FOR IS117-RELATED"/>
    <property type="match status" value="1"/>
</dbReference>
<feature type="domain" description="Transposase IS110-like N-terminal" evidence="1">
    <location>
        <begin position="8"/>
        <end position="150"/>
    </location>
</feature>
<name>A0ABW5M7X9_9BACT</name>
<dbReference type="NCBIfam" id="NF033542">
    <property type="entry name" value="transpos_IS110"/>
    <property type="match status" value="1"/>
</dbReference>
<dbReference type="InterPro" id="IPR047650">
    <property type="entry name" value="Transpos_IS110"/>
</dbReference>
<evidence type="ECO:0000313" key="3">
    <source>
        <dbReference type="EMBL" id="MFD2572769.1"/>
    </source>
</evidence>
<sequence length="334" mass="37610">MNHYKYFVGLDLGKTTNAICVLDEQENRCFELKLPNTQQGMQTLLEKLDTLAHFEPTSVLICAEYTSVYCQPLIGFFGGLGADLWLQSAVHIKHSLGLKRGKTDKADARLIAKYCLRHQADKRLFVLTESTLSVLRQLAQQRERLLEMVKSFTDLASDYKAMGLSEALKLHQQTSEVALAGLRKQLQQVEARIEAHIKACPELKTNMALLMSIPGVGRQTAMFMLIFTANFTRFDDPKKLASYAGVAPFAYESGTSVRGKTKVSRMANTKLKHLLHMAALGAVRVKGEMRQYFEQKVAQGKKKMSVYNAIRNKLVHRMVAVMDRRTPYVAAYAK</sequence>
<feature type="domain" description="Transposase IS116/IS110/IS902 C-terminal" evidence="2">
    <location>
        <begin position="208"/>
        <end position="293"/>
    </location>
</feature>
<evidence type="ECO:0000313" key="4">
    <source>
        <dbReference type="Proteomes" id="UP001597469"/>
    </source>
</evidence>